<protein>
    <submittedName>
        <fullName evidence="2">Uncharacterized protein</fullName>
    </submittedName>
</protein>
<reference evidence="2" key="1">
    <citation type="submission" date="2020-08" db="EMBL/GenBank/DDBJ databases">
        <title>Multicomponent nature underlies the extraordinary mechanical properties of spider dragline silk.</title>
        <authorList>
            <person name="Kono N."/>
            <person name="Nakamura H."/>
            <person name="Mori M."/>
            <person name="Yoshida Y."/>
            <person name="Ohtoshi R."/>
            <person name="Malay A.D."/>
            <person name="Moran D.A.P."/>
            <person name="Tomita M."/>
            <person name="Numata K."/>
            <person name="Arakawa K."/>
        </authorList>
    </citation>
    <scope>NUCLEOTIDE SEQUENCE</scope>
</reference>
<sequence length="146" mass="17163">MNLFIIVSVFSAISPFLHYCYAISRYGKTKEMKRFLCTWTSLFILCLTVLLKTTMGYFICYYVSPDMFLLLFNILIIGVYDHRRSSSLIYGVWGSLTRYIKVCMDSVDGKDEKKMDFPRMYNLEKDDKIITKNKTKKTVFTSLILM</sequence>
<evidence type="ECO:0000256" key="1">
    <source>
        <dbReference type="SAM" id="Phobius"/>
    </source>
</evidence>
<keyword evidence="1" id="KW-0472">Membrane</keyword>
<keyword evidence="3" id="KW-1185">Reference proteome</keyword>
<name>A0A8X6JKE4_9ARAC</name>
<feature type="transmembrane region" description="Helical" evidence="1">
    <location>
        <begin position="6"/>
        <end position="23"/>
    </location>
</feature>
<keyword evidence="1" id="KW-0812">Transmembrane</keyword>
<dbReference type="Proteomes" id="UP000886998">
    <property type="component" value="Unassembled WGS sequence"/>
</dbReference>
<dbReference type="EMBL" id="BMAV01025131">
    <property type="protein sequence ID" value="GFS38743.1"/>
    <property type="molecule type" value="Genomic_DNA"/>
</dbReference>
<gene>
    <name evidence="2" type="ORF">TNIN_322431</name>
</gene>
<dbReference type="AlphaFoldDB" id="A0A8X6JKE4"/>
<evidence type="ECO:0000313" key="2">
    <source>
        <dbReference type="EMBL" id="GFS38743.1"/>
    </source>
</evidence>
<organism evidence="2 3">
    <name type="scientific">Trichonephila inaurata madagascariensis</name>
    <dbReference type="NCBI Taxonomy" id="2747483"/>
    <lineage>
        <taxon>Eukaryota</taxon>
        <taxon>Metazoa</taxon>
        <taxon>Ecdysozoa</taxon>
        <taxon>Arthropoda</taxon>
        <taxon>Chelicerata</taxon>
        <taxon>Arachnida</taxon>
        <taxon>Araneae</taxon>
        <taxon>Araneomorphae</taxon>
        <taxon>Entelegynae</taxon>
        <taxon>Araneoidea</taxon>
        <taxon>Nephilidae</taxon>
        <taxon>Trichonephila</taxon>
        <taxon>Trichonephila inaurata</taxon>
    </lineage>
</organism>
<accession>A0A8X6JKE4</accession>
<feature type="transmembrane region" description="Helical" evidence="1">
    <location>
        <begin position="61"/>
        <end position="80"/>
    </location>
</feature>
<comment type="caution">
    <text evidence="2">The sequence shown here is derived from an EMBL/GenBank/DDBJ whole genome shotgun (WGS) entry which is preliminary data.</text>
</comment>
<dbReference type="OrthoDB" id="10285547at2759"/>
<feature type="transmembrane region" description="Helical" evidence="1">
    <location>
        <begin position="35"/>
        <end position="55"/>
    </location>
</feature>
<evidence type="ECO:0000313" key="3">
    <source>
        <dbReference type="Proteomes" id="UP000886998"/>
    </source>
</evidence>
<proteinExistence type="predicted"/>
<keyword evidence="1" id="KW-1133">Transmembrane helix</keyword>